<gene>
    <name evidence="2" type="ORF">F3087_36930</name>
</gene>
<keyword evidence="1" id="KW-0732">Signal</keyword>
<evidence type="ECO:0000313" key="2">
    <source>
        <dbReference type="EMBL" id="KAA8883849.1"/>
    </source>
</evidence>
<dbReference type="EMBL" id="VXLC01000025">
    <property type="protein sequence ID" value="KAA8883849.1"/>
    <property type="molecule type" value="Genomic_DNA"/>
</dbReference>
<comment type="caution">
    <text evidence="2">The sequence shown here is derived from an EMBL/GenBank/DDBJ whole genome shotgun (WGS) entry which is preliminary data.</text>
</comment>
<accession>A0A5N0E613</accession>
<feature type="chain" id="PRO_5024458500" evidence="1">
    <location>
        <begin position="28"/>
        <end position="154"/>
    </location>
</feature>
<dbReference type="Proteomes" id="UP000323876">
    <property type="component" value="Unassembled WGS sequence"/>
</dbReference>
<proteinExistence type="predicted"/>
<reference evidence="2 3" key="1">
    <citation type="submission" date="2019-09" db="EMBL/GenBank/DDBJ databases">
        <authorList>
            <person name="Wang X."/>
        </authorList>
    </citation>
    <scope>NUCLEOTIDE SEQUENCE [LARGE SCALE GENOMIC DNA]</scope>
    <source>
        <strain evidence="2 3">CICC 11023</strain>
    </source>
</reference>
<dbReference type="RefSeq" id="WP_150406777.1">
    <property type="nucleotide sequence ID" value="NZ_VXLC01000025.1"/>
</dbReference>
<organism evidence="2 3">
    <name type="scientific">Nocardia colli</name>
    <dbReference type="NCBI Taxonomy" id="2545717"/>
    <lineage>
        <taxon>Bacteria</taxon>
        <taxon>Bacillati</taxon>
        <taxon>Actinomycetota</taxon>
        <taxon>Actinomycetes</taxon>
        <taxon>Mycobacteriales</taxon>
        <taxon>Nocardiaceae</taxon>
        <taxon>Nocardia</taxon>
    </lineage>
</organism>
<dbReference type="OrthoDB" id="4558528at2"/>
<evidence type="ECO:0000313" key="3">
    <source>
        <dbReference type="Proteomes" id="UP000323876"/>
    </source>
</evidence>
<evidence type="ECO:0000256" key="1">
    <source>
        <dbReference type="SAM" id="SignalP"/>
    </source>
</evidence>
<sequence length="154" mass="16564">MNTIRLLTGLIGAASAAMVCTAPVTHAETALPPLLPPFNFNANILGFDFKHTNQFPAGVSFDGAVWAVDPEWPALTIGWLADIAPFLANNCAQGSLVFETKSGVQETHPLIDQCAGGYIFGILTDRPAKEYRMVCMSSSTVGDRGQRACFRFIN</sequence>
<name>A0A5N0E613_9NOCA</name>
<feature type="signal peptide" evidence="1">
    <location>
        <begin position="1"/>
        <end position="27"/>
    </location>
</feature>
<protein>
    <submittedName>
        <fullName evidence="2">Uncharacterized protein</fullName>
    </submittedName>
</protein>
<dbReference type="AlphaFoldDB" id="A0A5N0E613"/>
<keyword evidence="3" id="KW-1185">Reference proteome</keyword>